<comment type="caution">
    <text evidence="4">The sequence shown here is derived from an EMBL/GenBank/DDBJ whole genome shotgun (WGS) entry which is preliminary data.</text>
</comment>
<name>A0A8H4UQN2_9HYPO</name>
<feature type="chain" id="PRO_5034462604" description="Fucose-specific lectin" evidence="3">
    <location>
        <begin position="23"/>
        <end position="484"/>
    </location>
</feature>
<dbReference type="Proteomes" id="UP000635477">
    <property type="component" value="Unassembled WGS sequence"/>
</dbReference>
<keyword evidence="5" id="KW-1185">Reference proteome</keyword>
<reference evidence="4" key="2">
    <citation type="submission" date="2020-05" db="EMBL/GenBank/DDBJ databases">
        <authorList>
            <person name="Kim H.-S."/>
            <person name="Proctor R.H."/>
            <person name="Brown D.W."/>
        </authorList>
    </citation>
    <scope>NUCLEOTIDE SEQUENCE</scope>
    <source>
        <strain evidence="4">NRRL 22465</strain>
    </source>
</reference>
<sequence length="484" mass="52498">MISRLTMHLALWLALAANPVLSMTGWWTWSPDTLTPHFAFQDPGSGDLVHSSCNSNGTAIFPTEEPHKFPIKIRAKPATPLAVTGWWDDDLGTPIASVFYQDSDDSLINAYFECNNKTGNYELDPEGQDKVSELAGAPSVHEKTGLAVTELGDSGGYRLFYHDEDGRVNLLAYDDDTDWLYLGPVSKKAPKGMSLATVQTVGVNVSVVFPYDSENIGVAQFHENSKNKWSLSALPTTFESPSPTNETSAAEIILDSSTGPGFSLSAFDEAAVHLGLAANLDHELSIFYIGSDRELYQLSQADRKWQISQSLSSVEPPEADDRSSRLALVSPLESSQVWIYYRSGGDIMVLSQEDGVWSKPKTVPTKAAKSATGSGDKTGEETSNEEDSTKVDGNEDGQTQSGGLSTGSKAGIGVGVSAAVLLLLTASFFYLRKKKRTTAAERKTHADSEGTVYNEISELPTIQPPQELQSITKYELLGDVRHSR</sequence>
<evidence type="ECO:0000313" key="5">
    <source>
        <dbReference type="Proteomes" id="UP000635477"/>
    </source>
</evidence>
<evidence type="ECO:0000256" key="1">
    <source>
        <dbReference type="SAM" id="MobiDB-lite"/>
    </source>
</evidence>
<evidence type="ECO:0000256" key="2">
    <source>
        <dbReference type="SAM" id="Phobius"/>
    </source>
</evidence>
<feature type="region of interest" description="Disordered" evidence="1">
    <location>
        <begin position="359"/>
        <end position="408"/>
    </location>
</feature>
<dbReference type="EMBL" id="JABEYC010000153">
    <property type="protein sequence ID" value="KAF4981728.1"/>
    <property type="molecule type" value="Genomic_DNA"/>
</dbReference>
<dbReference type="Gene3D" id="2.120.10.70">
    <property type="entry name" value="Fucose-specific lectin"/>
    <property type="match status" value="2"/>
</dbReference>
<accession>A0A8H4UQN2</accession>
<keyword evidence="3" id="KW-0732">Signal</keyword>
<evidence type="ECO:0008006" key="6">
    <source>
        <dbReference type="Google" id="ProtNLM"/>
    </source>
</evidence>
<gene>
    <name evidence="4" type="ORF">FZEAL_2530</name>
</gene>
<keyword evidence="2" id="KW-0472">Membrane</keyword>
<proteinExistence type="predicted"/>
<dbReference type="AlphaFoldDB" id="A0A8H4UQN2"/>
<feature type="compositionally biased region" description="Low complexity" evidence="1">
    <location>
        <begin position="397"/>
        <end position="408"/>
    </location>
</feature>
<dbReference type="SUPFAM" id="SSF89372">
    <property type="entry name" value="Fucose-specific lectin"/>
    <property type="match status" value="1"/>
</dbReference>
<keyword evidence="2" id="KW-0812">Transmembrane</keyword>
<feature type="transmembrane region" description="Helical" evidence="2">
    <location>
        <begin position="410"/>
        <end position="431"/>
    </location>
</feature>
<reference evidence="4" key="1">
    <citation type="journal article" date="2020" name="BMC Genomics">
        <title>Correction to: Identification and distribution of gene clusters required for synthesis of sphingolipid metabolism inhibitors in diverse species of the filamentous fungus Fusarium.</title>
        <authorList>
            <person name="Kim H.S."/>
            <person name="Lohmar J.M."/>
            <person name="Busman M."/>
            <person name="Brown D.W."/>
            <person name="Naumann T.A."/>
            <person name="Divon H.H."/>
            <person name="Lysoe E."/>
            <person name="Uhlig S."/>
            <person name="Proctor R.H."/>
        </authorList>
    </citation>
    <scope>NUCLEOTIDE SEQUENCE</scope>
    <source>
        <strain evidence="4">NRRL 22465</strain>
    </source>
</reference>
<dbReference type="OrthoDB" id="4696326at2759"/>
<keyword evidence="2" id="KW-1133">Transmembrane helix</keyword>
<feature type="signal peptide" evidence="3">
    <location>
        <begin position="1"/>
        <end position="22"/>
    </location>
</feature>
<protein>
    <recommendedName>
        <fullName evidence="6">Fucose-specific lectin</fullName>
    </recommendedName>
</protein>
<organism evidence="4 5">
    <name type="scientific">Fusarium zealandicum</name>
    <dbReference type="NCBI Taxonomy" id="1053134"/>
    <lineage>
        <taxon>Eukaryota</taxon>
        <taxon>Fungi</taxon>
        <taxon>Dikarya</taxon>
        <taxon>Ascomycota</taxon>
        <taxon>Pezizomycotina</taxon>
        <taxon>Sordariomycetes</taxon>
        <taxon>Hypocreomycetidae</taxon>
        <taxon>Hypocreales</taxon>
        <taxon>Nectriaceae</taxon>
        <taxon>Fusarium</taxon>
        <taxon>Fusarium staphyleae species complex</taxon>
    </lineage>
</organism>
<evidence type="ECO:0000313" key="4">
    <source>
        <dbReference type="EMBL" id="KAF4981728.1"/>
    </source>
</evidence>
<evidence type="ECO:0000256" key="3">
    <source>
        <dbReference type="SAM" id="SignalP"/>
    </source>
</evidence>